<organism evidence="9 10">
    <name type="scientific">Romeriopsis navalis LEGE 11480</name>
    <dbReference type="NCBI Taxonomy" id="2777977"/>
    <lineage>
        <taxon>Bacteria</taxon>
        <taxon>Bacillati</taxon>
        <taxon>Cyanobacteriota</taxon>
        <taxon>Cyanophyceae</taxon>
        <taxon>Leptolyngbyales</taxon>
        <taxon>Leptolyngbyaceae</taxon>
        <taxon>Romeriopsis</taxon>
        <taxon>Romeriopsis navalis</taxon>
    </lineage>
</organism>
<evidence type="ECO:0000313" key="9">
    <source>
        <dbReference type="EMBL" id="MBE9030899.1"/>
    </source>
</evidence>
<keyword evidence="2" id="KW-0602">Photosynthesis</keyword>
<dbReference type="NCBIfam" id="TIGR03046">
    <property type="entry name" value="PS_II_psbV2"/>
    <property type="match status" value="1"/>
</dbReference>
<evidence type="ECO:0000256" key="5">
    <source>
        <dbReference type="ARBA" id="ARBA00022982"/>
    </source>
</evidence>
<dbReference type="InterPro" id="IPR029490">
    <property type="entry name" value="Cytochrom_C550"/>
</dbReference>
<keyword evidence="6 7" id="KW-0408">Iron</keyword>
<evidence type="ECO:0000256" key="6">
    <source>
        <dbReference type="ARBA" id="ARBA00023004"/>
    </source>
</evidence>
<keyword evidence="5" id="KW-0249">Electron transport</keyword>
<gene>
    <name evidence="9" type="primary">psbV2</name>
    <name evidence="9" type="ORF">IQ266_14275</name>
</gene>
<dbReference type="InterPro" id="IPR009056">
    <property type="entry name" value="Cyt_c-like_dom"/>
</dbReference>
<keyword evidence="3 7" id="KW-0349">Heme</keyword>
<dbReference type="Gene3D" id="1.10.760.10">
    <property type="entry name" value="Cytochrome c-like domain"/>
    <property type="match status" value="1"/>
</dbReference>
<evidence type="ECO:0000256" key="4">
    <source>
        <dbReference type="ARBA" id="ARBA00022723"/>
    </source>
</evidence>
<proteinExistence type="predicted"/>
<dbReference type="PROSITE" id="PS51007">
    <property type="entry name" value="CYTC"/>
    <property type="match status" value="1"/>
</dbReference>
<evidence type="ECO:0000256" key="1">
    <source>
        <dbReference type="ARBA" id="ARBA00022448"/>
    </source>
</evidence>
<accession>A0A928VRM4</accession>
<sequence length="172" mass="18649">MLQMIVWLGTRQARAGVLVAIGCLLVWTSLGSVAIAAPDPYITQFMKVFPSKPATMTLDSAGTTKVFAYDDMVEGKALFAQNCLSCHVGGSTLSSPEVSLALPALQGATPPRDTVESMMAYIRHPLAYDGTDDNYSCREVDEDWLSNDQVEKISAFILRAAEYAKGWGTSQF</sequence>
<keyword evidence="10" id="KW-1185">Reference proteome</keyword>
<keyword evidence="1" id="KW-0813">Transport</keyword>
<feature type="domain" description="Cytochrome c" evidence="8">
    <location>
        <begin position="70"/>
        <end position="161"/>
    </location>
</feature>
<dbReference type="GO" id="GO:0046872">
    <property type="term" value="F:metal ion binding"/>
    <property type="evidence" value="ECO:0007669"/>
    <property type="project" value="UniProtKB-KW"/>
</dbReference>
<evidence type="ECO:0000256" key="2">
    <source>
        <dbReference type="ARBA" id="ARBA00022531"/>
    </source>
</evidence>
<protein>
    <submittedName>
        <fullName evidence="9">Photosystem II cytochrome PsbV2</fullName>
    </submittedName>
</protein>
<dbReference type="GO" id="GO:0020037">
    <property type="term" value="F:heme binding"/>
    <property type="evidence" value="ECO:0007669"/>
    <property type="project" value="InterPro"/>
</dbReference>
<dbReference type="SUPFAM" id="SSF46626">
    <property type="entry name" value="Cytochrome c"/>
    <property type="match status" value="1"/>
</dbReference>
<evidence type="ECO:0000256" key="7">
    <source>
        <dbReference type="PROSITE-ProRule" id="PRU00433"/>
    </source>
</evidence>
<dbReference type="Proteomes" id="UP000625316">
    <property type="component" value="Unassembled WGS sequence"/>
</dbReference>
<reference evidence="9" key="1">
    <citation type="submission" date="2020-10" db="EMBL/GenBank/DDBJ databases">
        <authorList>
            <person name="Castelo-Branco R."/>
            <person name="Eusebio N."/>
            <person name="Adriana R."/>
            <person name="Vieira A."/>
            <person name="Brugerolle De Fraissinette N."/>
            <person name="Rezende De Castro R."/>
            <person name="Schneider M.P."/>
            <person name="Vasconcelos V."/>
            <person name="Leao P.N."/>
        </authorList>
    </citation>
    <scope>NUCLEOTIDE SEQUENCE</scope>
    <source>
        <strain evidence="9">LEGE 11480</strain>
    </source>
</reference>
<comment type="caution">
    <text evidence="9">The sequence shown here is derived from an EMBL/GenBank/DDBJ whole genome shotgun (WGS) entry which is preliminary data.</text>
</comment>
<dbReference type="GO" id="GO:0009055">
    <property type="term" value="F:electron transfer activity"/>
    <property type="evidence" value="ECO:0007669"/>
    <property type="project" value="InterPro"/>
</dbReference>
<dbReference type="Pfam" id="PF14495">
    <property type="entry name" value="Cytochrom_C550"/>
    <property type="match status" value="1"/>
</dbReference>
<evidence type="ECO:0000259" key="8">
    <source>
        <dbReference type="PROSITE" id="PS51007"/>
    </source>
</evidence>
<evidence type="ECO:0000256" key="3">
    <source>
        <dbReference type="ARBA" id="ARBA00022617"/>
    </source>
</evidence>
<dbReference type="InterPro" id="IPR036909">
    <property type="entry name" value="Cyt_c-like_dom_sf"/>
</dbReference>
<dbReference type="GO" id="GO:0015979">
    <property type="term" value="P:photosynthesis"/>
    <property type="evidence" value="ECO:0007669"/>
    <property type="project" value="UniProtKB-KW"/>
</dbReference>
<dbReference type="EMBL" id="JADEXQ010000047">
    <property type="protein sequence ID" value="MBE9030899.1"/>
    <property type="molecule type" value="Genomic_DNA"/>
</dbReference>
<dbReference type="AlphaFoldDB" id="A0A928VRM4"/>
<name>A0A928VRM4_9CYAN</name>
<keyword evidence="4 7" id="KW-0479">Metal-binding</keyword>
<evidence type="ECO:0000313" key="10">
    <source>
        <dbReference type="Proteomes" id="UP000625316"/>
    </source>
</evidence>